<keyword evidence="3" id="KW-0862">Zinc</keyword>
<reference evidence="8" key="1">
    <citation type="submission" date="2025-08" db="UniProtKB">
        <authorList>
            <consortium name="RefSeq"/>
        </authorList>
    </citation>
    <scope>IDENTIFICATION</scope>
    <source>
        <tissue evidence="8">Whole organism</tissue>
    </source>
</reference>
<dbReference type="AlphaFoldDB" id="A0A979FSL2"/>
<feature type="compositionally biased region" description="Basic residues" evidence="5">
    <location>
        <begin position="195"/>
        <end position="222"/>
    </location>
</feature>
<dbReference type="GeneID" id="125179070"/>
<dbReference type="RefSeq" id="XP_047740163.1">
    <property type="nucleotide sequence ID" value="XM_047884207.1"/>
</dbReference>
<feature type="domain" description="RING-type" evidence="6">
    <location>
        <begin position="119"/>
        <end position="162"/>
    </location>
</feature>
<dbReference type="OrthoDB" id="1935339at2759"/>
<dbReference type="PROSITE" id="PS00518">
    <property type="entry name" value="ZF_RING_1"/>
    <property type="match status" value="1"/>
</dbReference>
<keyword evidence="1" id="KW-0479">Metal-binding</keyword>
<keyword evidence="7" id="KW-1185">Reference proteome</keyword>
<evidence type="ECO:0000313" key="8">
    <source>
        <dbReference type="RefSeq" id="XP_047740163.1"/>
    </source>
</evidence>
<dbReference type="KEGG" id="hazt:125179070"/>
<dbReference type="Pfam" id="PF13639">
    <property type="entry name" value="zf-RING_2"/>
    <property type="match status" value="1"/>
</dbReference>
<evidence type="ECO:0000256" key="5">
    <source>
        <dbReference type="SAM" id="MobiDB-lite"/>
    </source>
</evidence>
<keyword evidence="2 4" id="KW-0863">Zinc-finger</keyword>
<dbReference type="GO" id="GO:0016567">
    <property type="term" value="P:protein ubiquitination"/>
    <property type="evidence" value="ECO:0007669"/>
    <property type="project" value="TreeGrafter"/>
</dbReference>
<dbReference type="PROSITE" id="PS50089">
    <property type="entry name" value="ZF_RING_2"/>
    <property type="match status" value="1"/>
</dbReference>
<evidence type="ECO:0000256" key="3">
    <source>
        <dbReference type="ARBA" id="ARBA00022833"/>
    </source>
</evidence>
<dbReference type="PANTHER" id="PTHR45676">
    <property type="entry name" value="RING-H2 FINGER PROTEIN ATL51-RELATED"/>
    <property type="match status" value="1"/>
</dbReference>
<dbReference type="SMART" id="SM00184">
    <property type="entry name" value="RING"/>
    <property type="match status" value="1"/>
</dbReference>
<organism evidence="7 8">
    <name type="scientific">Hyalella azteca</name>
    <name type="common">Amphipod</name>
    <dbReference type="NCBI Taxonomy" id="294128"/>
    <lineage>
        <taxon>Eukaryota</taxon>
        <taxon>Metazoa</taxon>
        <taxon>Ecdysozoa</taxon>
        <taxon>Arthropoda</taxon>
        <taxon>Crustacea</taxon>
        <taxon>Multicrustacea</taxon>
        <taxon>Malacostraca</taxon>
        <taxon>Eumalacostraca</taxon>
        <taxon>Peracarida</taxon>
        <taxon>Amphipoda</taxon>
        <taxon>Senticaudata</taxon>
        <taxon>Talitrida</taxon>
        <taxon>Talitroidea</taxon>
        <taxon>Hyalellidae</taxon>
        <taxon>Hyalella</taxon>
    </lineage>
</organism>
<proteinExistence type="predicted"/>
<dbReference type="Gene3D" id="3.30.40.10">
    <property type="entry name" value="Zinc/RING finger domain, C3HC4 (zinc finger)"/>
    <property type="match status" value="1"/>
</dbReference>
<evidence type="ECO:0000256" key="4">
    <source>
        <dbReference type="PROSITE-ProRule" id="PRU00175"/>
    </source>
</evidence>
<dbReference type="InterPro" id="IPR001841">
    <property type="entry name" value="Znf_RING"/>
</dbReference>
<evidence type="ECO:0000259" key="6">
    <source>
        <dbReference type="PROSITE" id="PS50089"/>
    </source>
</evidence>
<dbReference type="PANTHER" id="PTHR45676:SF159">
    <property type="entry name" value="RING-H2 FINGER PROTEIN ATL51"/>
    <property type="match status" value="1"/>
</dbReference>
<evidence type="ECO:0000256" key="2">
    <source>
        <dbReference type="ARBA" id="ARBA00022771"/>
    </source>
</evidence>
<evidence type="ECO:0000256" key="1">
    <source>
        <dbReference type="ARBA" id="ARBA00022723"/>
    </source>
</evidence>
<dbReference type="Proteomes" id="UP000694843">
    <property type="component" value="Unplaced"/>
</dbReference>
<dbReference type="GO" id="GO:0008270">
    <property type="term" value="F:zinc ion binding"/>
    <property type="evidence" value="ECO:0007669"/>
    <property type="project" value="UniProtKB-KW"/>
</dbReference>
<feature type="region of interest" description="Disordered" evidence="5">
    <location>
        <begin position="186"/>
        <end position="222"/>
    </location>
</feature>
<gene>
    <name evidence="8" type="primary">LOC125179070</name>
</gene>
<accession>A0A979FSL2</accession>
<protein>
    <submittedName>
        <fullName evidence="8">E3 ubiquitin-protein ligase rnf8-A-like</fullName>
    </submittedName>
</protein>
<evidence type="ECO:0000313" key="7">
    <source>
        <dbReference type="Proteomes" id="UP000694843"/>
    </source>
</evidence>
<dbReference type="InterPro" id="IPR017907">
    <property type="entry name" value="Znf_RING_CS"/>
</dbReference>
<dbReference type="SUPFAM" id="SSF57850">
    <property type="entry name" value="RING/U-box"/>
    <property type="match status" value="1"/>
</dbReference>
<dbReference type="InterPro" id="IPR013083">
    <property type="entry name" value="Znf_RING/FYVE/PHD"/>
</dbReference>
<sequence length="222" mass="24728">MSDSGLEQILNVILEIICANLSAESCSPYNPLHEMKLEAVKEQVIALIRGHISNVADPVAAESLENSFEQVLRAMEAMKMGIKFAGIIGGQVKHDLWSRLLHVNSVADLIAMYDEEQMCAVCLSTEISPNTNFAVLASCPHIFCVPCISEWGKTRQTCPLCRQVGETYTDRDSFLIFKEAQSEVEAGIQKPCKSSQKKKKNSRRRKVNGAKASARKQRKRRT</sequence>
<name>A0A979FSL2_HYAAZ</name>